<sequence length="222" mass="25091">MVRRLELDAVVQRLAQFEAFVQSHLGMRMDFGASTFQAPPAPPPPPPPQEHHHEVGMDPARSPQLQHDDDDEGSESDHPDCSKSFAELVRRREEHTQATPDRPIDEKHLYYDAALECSKGRVYGLGSLAKRKRRYEDLGASTSREPMVRRLELDAVVQRLAQFEAFVQSHLGMRMDFGASTFQAPPPPPPPPPPQEHHHEVGMDPAHSPQLQHDDDDEDNHD</sequence>
<feature type="region of interest" description="Disordered" evidence="1">
    <location>
        <begin position="32"/>
        <end position="81"/>
    </location>
</feature>
<reference evidence="2 3" key="1">
    <citation type="submission" date="2024-01" db="EMBL/GenBank/DDBJ databases">
        <title>Genome assemblies of Stephania.</title>
        <authorList>
            <person name="Yang L."/>
        </authorList>
    </citation>
    <scope>NUCLEOTIDE SEQUENCE [LARGE SCALE GENOMIC DNA]</scope>
    <source>
        <strain evidence="2">JXDWG</strain>
        <tissue evidence="2">Leaf</tissue>
    </source>
</reference>
<dbReference type="AlphaFoldDB" id="A0AAP0HWV7"/>
<comment type="caution">
    <text evidence="2">The sequence shown here is derived from an EMBL/GenBank/DDBJ whole genome shotgun (WGS) entry which is preliminary data.</text>
</comment>
<protein>
    <submittedName>
        <fullName evidence="2">Uncharacterized protein</fullName>
    </submittedName>
</protein>
<name>A0AAP0HWV7_9MAGN</name>
<proteinExistence type="predicted"/>
<feature type="compositionally biased region" description="Pro residues" evidence="1">
    <location>
        <begin position="39"/>
        <end position="48"/>
    </location>
</feature>
<feature type="region of interest" description="Disordered" evidence="1">
    <location>
        <begin position="177"/>
        <end position="222"/>
    </location>
</feature>
<dbReference type="Proteomes" id="UP001419268">
    <property type="component" value="Unassembled WGS sequence"/>
</dbReference>
<organism evidence="2 3">
    <name type="scientific">Stephania cephalantha</name>
    <dbReference type="NCBI Taxonomy" id="152367"/>
    <lineage>
        <taxon>Eukaryota</taxon>
        <taxon>Viridiplantae</taxon>
        <taxon>Streptophyta</taxon>
        <taxon>Embryophyta</taxon>
        <taxon>Tracheophyta</taxon>
        <taxon>Spermatophyta</taxon>
        <taxon>Magnoliopsida</taxon>
        <taxon>Ranunculales</taxon>
        <taxon>Menispermaceae</taxon>
        <taxon>Menispermoideae</taxon>
        <taxon>Cissampelideae</taxon>
        <taxon>Stephania</taxon>
    </lineage>
</organism>
<keyword evidence="3" id="KW-1185">Reference proteome</keyword>
<accession>A0AAP0HWV7</accession>
<evidence type="ECO:0000313" key="2">
    <source>
        <dbReference type="EMBL" id="KAK9100722.1"/>
    </source>
</evidence>
<feature type="compositionally biased region" description="Pro residues" evidence="1">
    <location>
        <begin position="184"/>
        <end position="194"/>
    </location>
</feature>
<evidence type="ECO:0000256" key="1">
    <source>
        <dbReference type="SAM" id="MobiDB-lite"/>
    </source>
</evidence>
<gene>
    <name evidence="2" type="ORF">Scep_024152</name>
</gene>
<dbReference type="EMBL" id="JBBNAG010000010">
    <property type="protein sequence ID" value="KAK9100722.1"/>
    <property type="molecule type" value="Genomic_DNA"/>
</dbReference>
<evidence type="ECO:0000313" key="3">
    <source>
        <dbReference type="Proteomes" id="UP001419268"/>
    </source>
</evidence>